<dbReference type="Gene3D" id="3.90.70.50">
    <property type="entry name" value="Peptidase C10, streptopain"/>
    <property type="match status" value="1"/>
</dbReference>
<dbReference type="InterPro" id="IPR000200">
    <property type="entry name" value="Peptidase_C10"/>
</dbReference>
<gene>
    <name evidence="8" type="ORF">M23134_04785</name>
</gene>
<dbReference type="InterPro" id="IPR025896">
    <property type="entry name" value="Spi_Prtas-inh"/>
</dbReference>
<dbReference type="EMBL" id="AAWS01000029">
    <property type="protein sequence ID" value="EAY26835.1"/>
    <property type="molecule type" value="Genomic_DNA"/>
</dbReference>
<evidence type="ECO:0000313" key="8">
    <source>
        <dbReference type="EMBL" id="EAY26835.1"/>
    </source>
</evidence>
<evidence type="ECO:0000256" key="1">
    <source>
        <dbReference type="ARBA" id="ARBA00009693"/>
    </source>
</evidence>
<keyword evidence="4" id="KW-0378">Hydrolase</keyword>
<dbReference type="GO" id="GO:0008234">
    <property type="term" value="F:cysteine-type peptidase activity"/>
    <property type="evidence" value="ECO:0007669"/>
    <property type="project" value="UniProtKB-KW"/>
</dbReference>
<feature type="active site" description="Nucleophile" evidence="6">
    <location>
        <position position="181"/>
    </location>
</feature>
<comment type="caution">
    <text evidence="8">The sequence shown here is derived from an EMBL/GenBank/DDBJ whole genome shotgun (WGS) entry which is preliminary data.</text>
</comment>
<dbReference type="GO" id="GO:0006508">
    <property type="term" value="P:proteolysis"/>
    <property type="evidence" value="ECO:0007669"/>
    <property type="project" value="UniProtKB-KW"/>
</dbReference>
<organism evidence="8 9">
    <name type="scientific">Microscilla marina ATCC 23134</name>
    <dbReference type="NCBI Taxonomy" id="313606"/>
    <lineage>
        <taxon>Bacteria</taxon>
        <taxon>Pseudomonadati</taxon>
        <taxon>Bacteroidota</taxon>
        <taxon>Cytophagia</taxon>
        <taxon>Cytophagales</taxon>
        <taxon>Microscillaceae</taxon>
        <taxon>Microscilla</taxon>
    </lineage>
</organism>
<dbReference type="InterPro" id="IPR044934">
    <property type="entry name" value="Streptopain_sf"/>
</dbReference>
<dbReference type="SUPFAM" id="SSF54001">
    <property type="entry name" value="Cysteine proteinases"/>
    <property type="match status" value="1"/>
</dbReference>
<evidence type="ECO:0000259" key="7">
    <source>
        <dbReference type="Pfam" id="PF13734"/>
    </source>
</evidence>
<comment type="similarity">
    <text evidence="1">Belongs to the peptidase C10 family.</text>
</comment>
<evidence type="ECO:0000256" key="2">
    <source>
        <dbReference type="ARBA" id="ARBA00022670"/>
    </source>
</evidence>
<dbReference type="Proteomes" id="UP000004095">
    <property type="component" value="Unassembled WGS sequence"/>
</dbReference>
<keyword evidence="2" id="KW-0645">Protease</keyword>
<proteinExistence type="inferred from homology"/>
<protein>
    <submittedName>
        <fullName evidence="8">Putative pyrogenic exotoxin B</fullName>
    </submittedName>
</protein>
<keyword evidence="9" id="KW-1185">Reference proteome</keyword>
<accession>A1ZRU7</accession>
<evidence type="ECO:0000256" key="5">
    <source>
        <dbReference type="ARBA" id="ARBA00022807"/>
    </source>
</evidence>
<evidence type="ECO:0000313" key="9">
    <source>
        <dbReference type="Proteomes" id="UP000004095"/>
    </source>
</evidence>
<dbReference type="AlphaFoldDB" id="A1ZRU7"/>
<keyword evidence="5" id="KW-0788">Thiol protease</keyword>
<feature type="active site" description="Proton acceptor" evidence="6">
    <location>
        <position position="315"/>
    </location>
</feature>
<evidence type="ECO:0000256" key="4">
    <source>
        <dbReference type="ARBA" id="ARBA00022801"/>
    </source>
</evidence>
<dbReference type="Pfam" id="PF13734">
    <property type="entry name" value="Inhibitor_I69"/>
    <property type="match status" value="1"/>
</dbReference>
<dbReference type="InterPro" id="IPR038765">
    <property type="entry name" value="Papain-like_cys_pep_sf"/>
</dbReference>
<dbReference type="eggNOG" id="ENOG50309XW">
    <property type="taxonomic scope" value="Bacteria"/>
</dbReference>
<feature type="domain" description="Spi protease inhibitor" evidence="7">
    <location>
        <begin position="23"/>
        <end position="112"/>
    </location>
</feature>
<name>A1ZRU7_MICM2</name>
<keyword evidence="3" id="KW-0732">Signal</keyword>
<sequence length="378" mass="42713">MVLQIGCVKKQTEVQPGNVTQKADLVTETEARKIAQNYNLSGAKIASITTAKVNGLAAVYLVNFERNQGYVLVSAEHKMSPVLAFNDKGSFTLEDTKAPGVSDWFQQSKQAIAQLRENGKPADAQIKARWECAVSLKRNARTTGFEYVPALTYSKWGQGCYYNAQTPVKENLPCERAYTGCVATAVGQVLRYYYGNIWREGYEEAKNTSMGRRYDWTKMKDKLTENESDGIKGIAKLMKDIGEDVNMYYTDNGSFSSARFYAYPRFHDTYGFDANTLRFMNYSADPAEVSKKLTEELDQKQLSVLVGYNDEGAGHVWVCDGYYKYDNSELFLHMNWGWDGRPDDTNGTNGWYLYNSFKPSGRTFNNRVGVITGFRVKP</sequence>
<evidence type="ECO:0000256" key="6">
    <source>
        <dbReference type="PIRSR" id="PIRSR600200-1"/>
    </source>
</evidence>
<reference evidence="8 9" key="1">
    <citation type="submission" date="2007-01" db="EMBL/GenBank/DDBJ databases">
        <authorList>
            <person name="Haygood M."/>
            <person name="Podell S."/>
            <person name="Anderson C."/>
            <person name="Hopkinson B."/>
            <person name="Roe K."/>
            <person name="Barbeau K."/>
            <person name="Gaasterland T."/>
            <person name="Ferriera S."/>
            <person name="Johnson J."/>
            <person name="Kravitz S."/>
            <person name="Beeson K."/>
            <person name="Sutton G."/>
            <person name="Rogers Y.-H."/>
            <person name="Friedman R."/>
            <person name="Frazier M."/>
            <person name="Venter J.C."/>
        </authorList>
    </citation>
    <scope>NUCLEOTIDE SEQUENCE [LARGE SCALE GENOMIC DNA]</scope>
    <source>
        <strain evidence="8 9">ATCC 23134</strain>
    </source>
</reference>
<evidence type="ECO:0000256" key="3">
    <source>
        <dbReference type="ARBA" id="ARBA00022729"/>
    </source>
</evidence>
<dbReference type="Pfam" id="PF01640">
    <property type="entry name" value="Peptidase_C10"/>
    <property type="match status" value="1"/>
</dbReference>